<dbReference type="InterPro" id="IPR023996">
    <property type="entry name" value="TonB-dep_OMP_SusC/RagA"/>
</dbReference>
<dbReference type="GO" id="GO:0009279">
    <property type="term" value="C:cell outer membrane"/>
    <property type="evidence" value="ECO:0007669"/>
    <property type="project" value="UniProtKB-SubCell"/>
</dbReference>
<evidence type="ECO:0000256" key="2">
    <source>
        <dbReference type="ARBA" id="ARBA00022448"/>
    </source>
</evidence>
<comment type="subcellular location">
    <subcellularLocation>
        <location evidence="1 7">Cell outer membrane</location>
        <topology evidence="1 7">Multi-pass membrane protein</topology>
    </subcellularLocation>
</comment>
<dbReference type="InterPro" id="IPR012910">
    <property type="entry name" value="Plug_dom"/>
</dbReference>
<sequence length="985" mass="108152">MKRNLRLWGCYAFIQKATKDFLCVQTLAQAPAHPGPGLAIGVIMFLMPLAMSHTAHARQQHQAADRVAGSGDTSRTMKDTLLLEEVQINAGYYTVKDRERTGSIGRVDGKTIARQPVGNPLAALHGQVPGVEVTQQSGVPGGNVVLRIRGQNSMLNGNDPLYIIDGVPLSAAQNPLNQLNNAAGEGAISNIGAGISPLSLLNPADIQSIEVLKDADATAIYGSRGANGVILITTKKGVEERLAVNAGFRTGLSTPARSMDMLSGPQYLTMRKEAFANDGIEPSSTNAPDLMLWDTTRYTDFKDLLIGQGARYNDAQLSISGGSARSSYLISGSYHDESTVFDAEVAHRRYGLHSQATLRNGANNLRVNSSFTVSSASNALPVRDLTRYIKTSPFLRLYNDDGSLAWENGGIPYRNLGLQNANPLAFRNQEYDATQLNIIGQNTVSYLLTQELSVLVNTGFNVVRNDEHSRNPSTSIDAFSSTRPSASFSNSRTVGWMVEPQVNYHVQRPWGELSALLGATWQHQGMESTSNNGSNYSSDLLLGSLSAAGNISARNNANEYRYQGTYARLNVNVRRRYIFNITGRRDGSSRFGPENRFANFAAAGAAWLISEEAFLRQVPWISLVKLRGSFGVTGNDQIGDYQYVDRWTPGYSSYVGLSTLLPAALYNPSYNWERNRKLDVALEGRLLNESIGVSVNYFRNVSDNQLMLYTLPIQTGFASILRNMPATVINKGWEVQINYDLPVRSGFRWSSAVNLSIPRNTLADFPDQASSSYRSRFVVGKSLSTDLRYRYLGVDPGSGMYHYVDADGDGEYTVADAVFPASRDTYLFGGFSNTVSYRQFELGITFDFKKQDGYNYMYGMGSTIPGYRYSNQPVIVLQRWQQPGDIAPVQKFTTVTGEVYRRGTLLNSSDAVISDASFIRCRNVSLAYSFPATLTQRAGISGLRLMVQGQNLFTVTGYKGADPENQDLYVLPPLKTFVLGIEITI</sequence>
<dbReference type="InterPro" id="IPR037066">
    <property type="entry name" value="Plug_dom_sf"/>
</dbReference>
<evidence type="ECO:0000256" key="5">
    <source>
        <dbReference type="ARBA" id="ARBA00023136"/>
    </source>
</evidence>
<gene>
    <name evidence="9" type="ORF">SAMN05660226_02274</name>
</gene>
<dbReference type="PROSITE" id="PS52016">
    <property type="entry name" value="TONB_DEPENDENT_REC_3"/>
    <property type="match status" value="1"/>
</dbReference>
<keyword evidence="5 7" id="KW-0472">Membrane</keyword>
<proteinExistence type="inferred from homology"/>
<accession>A0A1T5CJF8</accession>
<keyword evidence="10" id="KW-1185">Reference proteome</keyword>
<dbReference type="Pfam" id="PF07715">
    <property type="entry name" value="Plug"/>
    <property type="match status" value="1"/>
</dbReference>
<evidence type="ECO:0000256" key="6">
    <source>
        <dbReference type="ARBA" id="ARBA00023237"/>
    </source>
</evidence>
<keyword evidence="4 7" id="KW-0812">Transmembrane</keyword>
<dbReference type="InterPro" id="IPR039426">
    <property type="entry name" value="TonB-dep_rcpt-like"/>
</dbReference>
<evidence type="ECO:0000256" key="7">
    <source>
        <dbReference type="PROSITE-ProRule" id="PRU01360"/>
    </source>
</evidence>
<evidence type="ECO:0000256" key="3">
    <source>
        <dbReference type="ARBA" id="ARBA00022452"/>
    </source>
</evidence>
<dbReference type="AlphaFoldDB" id="A0A1T5CJF8"/>
<evidence type="ECO:0000313" key="9">
    <source>
        <dbReference type="EMBL" id="SKB59625.1"/>
    </source>
</evidence>
<protein>
    <submittedName>
        <fullName evidence="9">TonB-linked outer membrane protein, SusC/RagA family</fullName>
    </submittedName>
</protein>
<dbReference type="SUPFAM" id="SSF56935">
    <property type="entry name" value="Porins"/>
    <property type="match status" value="1"/>
</dbReference>
<evidence type="ECO:0000256" key="1">
    <source>
        <dbReference type="ARBA" id="ARBA00004571"/>
    </source>
</evidence>
<keyword evidence="2 7" id="KW-0813">Transport</keyword>
<dbReference type="STRING" id="623280.SAMN05660226_02274"/>
<dbReference type="Proteomes" id="UP000190541">
    <property type="component" value="Unassembled WGS sequence"/>
</dbReference>
<dbReference type="InterPro" id="IPR036942">
    <property type="entry name" value="Beta-barrel_TonB_sf"/>
</dbReference>
<dbReference type="Gene3D" id="2.40.170.20">
    <property type="entry name" value="TonB-dependent receptor, beta-barrel domain"/>
    <property type="match status" value="1"/>
</dbReference>
<name>A0A1T5CJF8_9SPHI</name>
<keyword evidence="3 7" id="KW-1134">Transmembrane beta strand</keyword>
<dbReference type="Gene3D" id="2.170.130.10">
    <property type="entry name" value="TonB-dependent receptor, plug domain"/>
    <property type="match status" value="1"/>
</dbReference>
<keyword evidence="6 7" id="KW-0998">Cell outer membrane</keyword>
<organism evidence="9 10">
    <name type="scientific">Parapedobacter luteus</name>
    <dbReference type="NCBI Taxonomy" id="623280"/>
    <lineage>
        <taxon>Bacteria</taxon>
        <taxon>Pseudomonadati</taxon>
        <taxon>Bacteroidota</taxon>
        <taxon>Sphingobacteriia</taxon>
        <taxon>Sphingobacteriales</taxon>
        <taxon>Sphingobacteriaceae</taxon>
        <taxon>Parapedobacter</taxon>
    </lineage>
</organism>
<dbReference type="EMBL" id="FUYS01000004">
    <property type="protein sequence ID" value="SKB59625.1"/>
    <property type="molecule type" value="Genomic_DNA"/>
</dbReference>
<feature type="domain" description="TonB-dependent receptor plug" evidence="8">
    <location>
        <begin position="98"/>
        <end position="229"/>
    </location>
</feature>
<dbReference type="OrthoDB" id="9768177at2"/>
<reference evidence="9 10" key="1">
    <citation type="submission" date="2017-02" db="EMBL/GenBank/DDBJ databases">
        <authorList>
            <person name="Peterson S.W."/>
        </authorList>
    </citation>
    <scope>NUCLEOTIDE SEQUENCE [LARGE SCALE GENOMIC DNA]</scope>
    <source>
        <strain evidence="9 10">DSM 22899</strain>
    </source>
</reference>
<dbReference type="NCBIfam" id="TIGR04057">
    <property type="entry name" value="SusC_RagA_signa"/>
    <property type="match status" value="1"/>
</dbReference>
<comment type="similarity">
    <text evidence="7">Belongs to the TonB-dependent receptor family.</text>
</comment>
<evidence type="ECO:0000313" key="10">
    <source>
        <dbReference type="Proteomes" id="UP000190541"/>
    </source>
</evidence>
<dbReference type="RefSeq" id="WP_139378647.1">
    <property type="nucleotide sequence ID" value="NZ_FUYS01000004.1"/>
</dbReference>
<evidence type="ECO:0000259" key="8">
    <source>
        <dbReference type="Pfam" id="PF07715"/>
    </source>
</evidence>
<dbReference type="NCBIfam" id="TIGR04056">
    <property type="entry name" value="OMP_RagA_SusC"/>
    <property type="match status" value="1"/>
</dbReference>
<dbReference type="InterPro" id="IPR023997">
    <property type="entry name" value="TonB-dep_OMP_SusC/RagA_CS"/>
</dbReference>
<evidence type="ECO:0000256" key="4">
    <source>
        <dbReference type="ARBA" id="ARBA00022692"/>
    </source>
</evidence>